<evidence type="ECO:0000256" key="5">
    <source>
        <dbReference type="PIRSR" id="PIRSR615500-1"/>
    </source>
</evidence>
<feature type="signal peptide" evidence="8">
    <location>
        <begin position="1"/>
        <end position="29"/>
    </location>
</feature>
<evidence type="ECO:0000256" key="3">
    <source>
        <dbReference type="ARBA" id="ARBA00022801"/>
    </source>
</evidence>
<name>A0A9X2GGD4_9ACTN</name>
<evidence type="ECO:0000259" key="9">
    <source>
        <dbReference type="Pfam" id="PF00082"/>
    </source>
</evidence>
<dbReference type="PROSITE" id="PS00138">
    <property type="entry name" value="SUBTILASE_SER"/>
    <property type="match status" value="1"/>
</dbReference>
<dbReference type="GO" id="GO:0006508">
    <property type="term" value="P:proteolysis"/>
    <property type="evidence" value="ECO:0007669"/>
    <property type="project" value="UniProtKB-KW"/>
</dbReference>
<feature type="active site" description="Charge relay system" evidence="5 6">
    <location>
        <position position="274"/>
    </location>
</feature>
<evidence type="ECO:0000256" key="6">
    <source>
        <dbReference type="PROSITE-ProRule" id="PRU01240"/>
    </source>
</evidence>
<proteinExistence type="inferred from homology"/>
<dbReference type="InterPro" id="IPR036852">
    <property type="entry name" value="Peptidase_S8/S53_dom_sf"/>
</dbReference>
<dbReference type="RefSeq" id="WP_253740147.1">
    <property type="nucleotide sequence ID" value="NZ_BAABKA010000013.1"/>
</dbReference>
<comment type="similarity">
    <text evidence="1 6 7">Belongs to the peptidase S8 family.</text>
</comment>
<dbReference type="InterPro" id="IPR023827">
    <property type="entry name" value="Peptidase_S8_Asp-AS"/>
</dbReference>
<keyword evidence="8" id="KW-0732">Signal</keyword>
<dbReference type="InterPro" id="IPR022398">
    <property type="entry name" value="Peptidase_S8_His-AS"/>
</dbReference>
<dbReference type="EMBL" id="JAMZEB010000001">
    <property type="protein sequence ID" value="MCP2353608.1"/>
    <property type="molecule type" value="Genomic_DNA"/>
</dbReference>
<sequence>MKRKIPRRYLAGPLLAVLVALPGPAWSHADDAERATAAGPERGAATDAVTLITGDVVRVLGENAVSVTSAPRRDGRTPSFSVQSPPAKDAAVRELYVIPDDALPLIEQGRLDRSMFDVRLLRSNGFGVTRAIPAIAIFPEKVGRASLLKRGEELAASTATHALHTVHATALTVPAEKAAAFWREMTAGTPAAGVGVLASGVERLLLDRPVRALLDKSVPQVRAPRAWEAGFDGTGVKVAVLDTGVDEAHPDLAGKVVASESFVAGEPVADGHGHGTHVASIVAGTGTASNGANKGVAPGARLVIGKVLGNDGNGLTSDIIAGMEWAAAQGAAVVNLSLGGPAPAQESEDLMAQAVNRLTTSSGALFVIATGNAGPVASTVDTPGVAESALTVAGVDSADRTAGFSSRGPLPYDYPRVLKPDIAAPGVAIAAARAAGTSMGTPINDHYTRASGTSMATPHVAGAAAVLAQRQPGWKAAELKHALTASAHEAGRSVFEVGAGRLDVAAAVEQTVVSEGALDLGRSDEPSTDKVTRTLTYTATGSQDATLTVKASLHNAVTGAPAPDGAFTMPGTLSVPSGGEASMDVTLDPARLPHGSYSGTVTATDTSGRITRTAVGFVREPETTKLVVWINDHNGLPCKTYGSVDCSASSGVQAMNLDDPAHSATGTPGEPFRLRPGRYAITANVSFALNREHHVAVLALPEVQVSVNPLGIQGARMSLSAARQVRVQTDRQSEAYGGTLKFQRRVGEWSDYNAWITGYHNSSMWALPAPPPTVGQYLLTADLQQGAVPISGTVVSSSGVSGEAMKLNPRYDTYANVVPRFPASVRARLVNVGATLEPEEAAGLSGAIALARPKRIPLLDTDASFLDPEQEAALADAGAIGALVWSPDLAIGVPGTTMTARKIPVAGLPAPEGDRLAQRLADGAVTVKLVGGRQSPYLYSLKFYERDAIGSLQYRVGDGELAQIPVEHRTHGSAEPELWRYNLSMWPATGESSSITSGVLSSAPARTTELIGPVRSDQTWARWTDYDGYLLAYRLSILKAGPRPAEVTNAAPAAPGAAAAHPLLSRPCTTCRQGDTLLVRPTLALSDPALVTDPVPGSHLVGTSPTPTGLDARDVMLFEGDRQIPAEAPEHQLGRYAIPATPATLRLVYDRKDTFLPPSFRFGRAMRSEWTFRSERPASGSTCPAGTGCAVQPLLHIRYTADLNERNEAARGGSTLRLTAYREAGVPGAPLAKLSVAVSFDDGATWIDLRVSGRDDQRSVRLPAAPAEATSASLRLAASDQAGNSVRHELPNAFGLTS</sequence>
<dbReference type="SUPFAM" id="SSF52743">
    <property type="entry name" value="Subtilisin-like"/>
    <property type="match status" value="1"/>
</dbReference>
<evidence type="ECO:0000256" key="1">
    <source>
        <dbReference type="ARBA" id="ARBA00011073"/>
    </source>
</evidence>
<keyword evidence="4 6" id="KW-0720">Serine protease</keyword>
<accession>A0A9X2GGD4</accession>
<dbReference type="InterPro" id="IPR023828">
    <property type="entry name" value="Peptidase_S8_Ser-AS"/>
</dbReference>
<dbReference type="Proteomes" id="UP001139648">
    <property type="component" value="Unassembled WGS sequence"/>
</dbReference>
<protein>
    <submittedName>
        <fullName evidence="10">Subtilisin family serine protease</fullName>
    </submittedName>
</protein>
<keyword evidence="3 6" id="KW-0378">Hydrolase</keyword>
<feature type="active site" description="Charge relay system" evidence="5 6">
    <location>
        <position position="454"/>
    </location>
</feature>
<dbReference type="InterPro" id="IPR000209">
    <property type="entry name" value="Peptidase_S8/S53_dom"/>
</dbReference>
<dbReference type="PROSITE" id="PS00137">
    <property type="entry name" value="SUBTILASE_HIS"/>
    <property type="match status" value="1"/>
</dbReference>
<dbReference type="Gene3D" id="3.40.50.200">
    <property type="entry name" value="Peptidase S8/S53 domain"/>
    <property type="match status" value="1"/>
</dbReference>
<dbReference type="PANTHER" id="PTHR43806:SF65">
    <property type="entry name" value="SERINE PROTEASE APRX"/>
    <property type="match status" value="1"/>
</dbReference>
<keyword evidence="2 6" id="KW-0645">Protease</keyword>
<dbReference type="Pfam" id="PF00082">
    <property type="entry name" value="Peptidase_S8"/>
    <property type="match status" value="1"/>
</dbReference>
<feature type="domain" description="Peptidase S8/S53" evidence="9">
    <location>
        <begin position="233"/>
        <end position="500"/>
    </location>
</feature>
<evidence type="ECO:0000256" key="2">
    <source>
        <dbReference type="ARBA" id="ARBA00022670"/>
    </source>
</evidence>
<dbReference type="PROSITE" id="PS00136">
    <property type="entry name" value="SUBTILASE_ASP"/>
    <property type="match status" value="1"/>
</dbReference>
<keyword evidence="11" id="KW-1185">Reference proteome</keyword>
<reference evidence="10" key="1">
    <citation type="submission" date="2022-06" db="EMBL/GenBank/DDBJ databases">
        <title>Sequencing the genomes of 1000 actinobacteria strains.</title>
        <authorList>
            <person name="Klenk H.-P."/>
        </authorList>
    </citation>
    <scope>NUCLEOTIDE SEQUENCE</scope>
    <source>
        <strain evidence="10">DSM 46694</strain>
    </source>
</reference>
<evidence type="ECO:0000256" key="7">
    <source>
        <dbReference type="RuleBase" id="RU003355"/>
    </source>
</evidence>
<evidence type="ECO:0000313" key="11">
    <source>
        <dbReference type="Proteomes" id="UP001139648"/>
    </source>
</evidence>
<gene>
    <name evidence="10" type="ORF">HD597_000628</name>
</gene>
<evidence type="ECO:0000256" key="4">
    <source>
        <dbReference type="ARBA" id="ARBA00022825"/>
    </source>
</evidence>
<dbReference type="PANTHER" id="PTHR43806">
    <property type="entry name" value="PEPTIDASE S8"/>
    <property type="match status" value="1"/>
</dbReference>
<feature type="active site" description="Charge relay system" evidence="5 6">
    <location>
        <position position="242"/>
    </location>
</feature>
<evidence type="ECO:0000313" key="10">
    <source>
        <dbReference type="EMBL" id="MCP2353608.1"/>
    </source>
</evidence>
<dbReference type="PRINTS" id="PR00723">
    <property type="entry name" value="SUBTILISIN"/>
</dbReference>
<feature type="chain" id="PRO_5040812622" evidence="8">
    <location>
        <begin position="30"/>
        <end position="1298"/>
    </location>
</feature>
<evidence type="ECO:0000256" key="8">
    <source>
        <dbReference type="SAM" id="SignalP"/>
    </source>
</evidence>
<dbReference type="PROSITE" id="PS51892">
    <property type="entry name" value="SUBTILASE"/>
    <property type="match status" value="1"/>
</dbReference>
<organism evidence="10 11">
    <name type="scientific">Nonomuraea thailandensis</name>
    <dbReference type="NCBI Taxonomy" id="1188745"/>
    <lineage>
        <taxon>Bacteria</taxon>
        <taxon>Bacillati</taxon>
        <taxon>Actinomycetota</taxon>
        <taxon>Actinomycetes</taxon>
        <taxon>Streptosporangiales</taxon>
        <taxon>Streptosporangiaceae</taxon>
        <taxon>Nonomuraea</taxon>
    </lineage>
</organism>
<comment type="caution">
    <text evidence="10">The sequence shown here is derived from an EMBL/GenBank/DDBJ whole genome shotgun (WGS) entry which is preliminary data.</text>
</comment>
<dbReference type="InterPro" id="IPR050131">
    <property type="entry name" value="Peptidase_S8_subtilisin-like"/>
</dbReference>
<dbReference type="GO" id="GO:0004252">
    <property type="term" value="F:serine-type endopeptidase activity"/>
    <property type="evidence" value="ECO:0007669"/>
    <property type="project" value="UniProtKB-UniRule"/>
</dbReference>
<dbReference type="InterPro" id="IPR015500">
    <property type="entry name" value="Peptidase_S8_subtilisin-rel"/>
</dbReference>